<sequence length="410" mass="48226">LLVDIMNCLQHSIIQSNMLSQLIEYENNQYNRVIDASLQLKNWSHEFKPFDFFNPFKLRLNGLVDLCFGQNGLVAHIPRAYMPYTGTIQAKNVQFATTIQHSLFSFYQKLKNDYKQSLKSLVGSIKPIQLWLNDIICSLQFHKQEDYTLYRLSSGQYFAYLQKQRKDLMKEAAKQPPLALRHDGKNCIQNYKNEMLNIFRIQNTFEQLNAHNRFDITKHSKWRLKKSCKYQDFNEVQIIIPNELVIPNECNIEIFDIQNIEILRFKVSQQKVDNTTIITLQESDQKQIQHLMGQQIVLEEHKKNRYYENGEQFEVVLFEIQNVEIIVTTNFAYVNYERVESISNLKMNCVDFPLCKIVSTKIYTNSYIGSESLPKNQMNCLKKLFKDSPEKINIINKVINEQVGIIYGPT</sequence>
<proteinExistence type="predicted"/>
<accession>A0A146JYY4</accession>
<reference evidence="1" key="1">
    <citation type="submission" date="2015-07" db="EMBL/GenBank/DDBJ databases">
        <title>Adaptation to a free-living lifestyle via gene acquisitions in the diplomonad Trepomonas sp. PC1.</title>
        <authorList>
            <person name="Xu F."/>
            <person name="Jerlstrom-Hultqvist J."/>
            <person name="Kolisko M."/>
            <person name="Simpson A.G.B."/>
            <person name="Roger A.J."/>
            <person name="Svard S.G."/>
            <person name="Andersson J.O."/>
        </authorList>
    </citation>
    <scope>NUCLEOTIDE SEQUENCE</scope>
    <source>
        <strain evidence="1">PC1</strain>
    </source>
</reference>
<evidence type="ECO:0000313" key="1">
    <source>
        <dbReference type="EMBL" id="JAP89378.1"/>
    </source>
</evidence>
<feature type="non-terminal residue" evidence="1">
    <location>
        <position position="1"/>
    </location>
</feature>
<protein>
    <submittedName>
        <fullName evidence="1">Uncharacterized protein</fullName>
    </submittedName>
</protein>
<dbReference type="EMBL" id="GDID01007228">
    <property type="protein sequence ID" value="JAP89378.1"/>
    <property type="molecule type" value="Transcribed_RNA"/>
</dbReference>
<feature type="non-terminal residue" evidence="1">
    <location>
        <position position="410"/>
    </location>
</feature>
<organism evidence="1">
    <name type="scientific">Trepomonas sp. PC1</name>
    <dbReference type="NCBI Taxonomy" id="1076344"/>
    <lineage>
        <taxon>Eukaryota</taxon>
        <taxon>Metamonada</taxon>
        <taxon>Diplomonadida</taxon>
        <taxon>Hexamitidae</taxon>
        <taxon>Hexamitinae</taxon>
        <taxon>Trepomonas</taxon>
    </lineage>
</organism>
<name>A0A146JYY4_9EUKA</name>
<gene>
    <name evidence="1" type="ORF">TPC1_31127</name>
</gene>
<dbReference type="AlphaFoldDB" id="A0A146JYY4"/>